<proteinExistence type="predicted"/>
<reference evidence="2 3" key="2">
    <citation type="submission" date="2024-02" db="EMBL/GenBank/DDBJ databases">
        <title>The Genome Sequence of Enterococcus sp. DIV0159.</title>
        <authorList>
            <person name="Earl A."/>
            <person name="Manson A."/>
            <person name="Gilmore M."/>
            <person name="Sanders J."/>
            <person name="Shea T."/>
            <person name="Howe W."/>
            <person name="Livny J."/>
            <person name="Cuomo C."/>
            <person name="Neafsey D."/>
            <person name="Birren B."/>
        </authorList>
    </citation>
    <scope>NUCLEOTIDE SEQUENCE [LARGE SCALE GENOMIC DNA]</scope>
    <source>
        <strain evidence="2 3">665A</strain>
    </source>
</reference>
<dbReference type="Proteomes" id="UP000664357">
    <property type="component" value="Unassembled WGS sequence"/>
</dbReference>
<reference evidence="2 3" key="1">
    <citation type="submission" date="2021-03" db="EMBL/GenBank/DDBJ databases">
        <authorList>
            <person name="Gilmore M.S."/>
            <person name="Schwartzman J."/>
            <person name="Van Tyne D."/>
            <person name="Martin M."/>
            <person name="Earl A.M."/>
            <person name="Manson A.L."/>
            <person name="Straub T."/>
            <person name="Salamzade R."/>
            <person name="Saavedra J."/>
            <person name="Lebreton F."/>
            <person name="Prichula J."/>
            <person name="Schaufler K."/>
            <person name="Gaca A."/>
            <person name="Sgardioli B."/>
            <person name="Wagenaar J."/>
            <person name="Strong T."/>
        </authorList>
    </citation>
    <scope>NUCLEOTIDE SEQUENCE [LARGE SCALE GENOMIC DNA]</scope>
    <source>
        <strain evidence="2 3">665A</strain>
    </source>
</reference>
<evidence type="ECO:0000313" key="2">
    <source>
        <dbReference type="EMBL" id="MEO1772978.1"/>
    </source>
</evidence>
<dbReference type="NCBIfam" id="TIGR01547">
    <property type="entry name" value="phage_term_2"/>
    <property type="match status" value="1"/>
</dbReference>
<evidence type="ECO:0000313" key="1">
    <source>
        <dbReference type="EMBL" id="MEO1772533.1"/>
    </source>
</evidence>
<comment type="caution">
    <text evidence="2">The sequence shown here is derived from an EMBL/GenBank/DDBJ whole genome shotgun (WGS) entry which is preliminary data.</text>
</comment>
<dbReference type="Gene3D" id="3.30.420.280">
    <property type="match status" value="1"/>
</dbReference>
<dbReference type="RefSeq" id="WP_207702679.1">
    <property type="nucleotide sequence ID" value="NZ_JAFREL020000004.1"/>
</dbReference>
<protein>
    <submittedName>
        <fullName evidence="2">PBSX family phage terminase, large subunit</fullName>
    </submittedName>
</protein>
<keyword evidence="3" id="KW-1185">Reference proteome</keyword>
<name>A0ABV0EZA6_9ENTE</name>
<gene>
    <name evidence="1" type="ORF">JZO67_004515</name>
    <name evidence="2" type="ORF">JZO67_004961</name>
</gene>
<dbReference type="EMBL" id="JAFREL020000004">
    <property type="protein sequence ID" value="MEO1772533.1"/>
    <property type="molecule type" value="Genomic_DNA"/>
</dbReference>
<dbReference type="EMBL" id="JAFREL020000006">
    <property type="protein sequence ID" value="MEO1772978.1"/>
    <property type="molecule type" value="Genomic_DNA"/>
</dbReference>
<dbReference type="InterPro" id="IPR027417">
    <property type="entry name" value="P-loop_NTPase"/>
</dbReference>
<dbReference type="InterPro" id="IPR006437">
    <property type="entry name" value="Phage_terminase_lsu"/>
</dbReference>
<organism evidence="2 3">
    <name type="scientific">Candidatus Enterococcus ferrettii</name>
    <dbReference type="NCBI Taxonomy" id="2815324"/>
    <lineage>
        <taxon>Bacteria</taxon>
        <taxon>Bacillati</taxon>
        <taxon>Bacillota</taxon>
        <taxon>Bacilli</taxon>
        <taxon>Lactobacillales</taxon>
        <taxon>Enterococcaceae</taxon>
        <taxon>Enterococcus</taxon>
    </lineage>
</organism>
<evidence type="ECO:0000313" key="3">
    <source>
        <dbReference type="Proteomes" id="UP000664357"/>
    </source>
</evidence>
<sequence>MILSEKQQANIYQPLKGIELELNEGTIRSGKTMSDAQKMAIIYTASPDPNHLVAAYNQEQAYRMFMDCEGYGLAHIFKEVGEMRSDRHGDHLWLNLPTGEKKIYYKGGGKVNSVGAITGMSFGTVTFLEFNLLHKAFIEEAFRRTLAAKFRYHLAEQNPPAPNHPNLETLERFKKTNKYLFRHWRPHDNPILTGQRLKDWEEECKVSDYLYKRDWLGERVMPEGVIYSMFDKEKNMIKQIKGNVIETFFTADGGQGDATTCAFWLVTFYKGQYYLYRLANYYHSGNDSGVIKAMSIYAKEIKQFIAWCYDELSERAKISFPHWNYLFVDPACKSLREELHLLGLDTDKAKNNSSDKVSSNGLKIEVGIERVQNALTKGVLFLYDLEGKYDHYNLIKEIGMYARNDSGLPIDKNNHACDELRYGVNYFTTTYLV</sequence>
<accession>A0ABV0EZA6</accession>
<dbReference type="Gene3D" id="3.40.50.300">
    <property type="entry name" value="P-loop containing nucleotide triphosphate hydrolases"/>
    <property type="match status" value="1"/>
</dbReference>